<feature type="domain" description="Globin" evidence="4">
    <location>
        <begin position="887"/>
        <end position="1179"/>
    </location>
</feature>
<dbReference type="InterPro" id="IPR012292">
    <property type="entry name" value="Globin/Proto"/>
</dbReference>
<sequence length="1809" mass="204909">MTTRRGSNHAGALKKRIGAILKDTKTSRQSPKDEIIQDGDLVYRTIRTYPSIRNRSPDLRTSIVRLSALDGKSFISPERRSSSQDENFSPKVDRAASIATSLGNKEKRNIIIWPEWNDADLNTEKWDAVHRVDKKAEKGKSPVVQHYFDDPEARVEFFACGFKPVSWKRPQEFILDKVPVVIDPEHCTGFDLISCSEVAHENELIRHISSQISSLFLVRRLKGQTSEENVPFDGTYTYRWRPWEHIFMAKLAGKGPNAPTFNPFGKYAVKIYWMGCWRKIIIDDSIPFDDNDKPLLPCTKQPQELWPMLLTKALLKIAAIDFGSGSPYLDFGDFNVIECLTGWVPETIPLQCGYRSEMWNLLKNVLPEFKLPDPEKEKEAASQIATDIEEPAKSEEIVKDAKAVDTKNQKDTKKDKSDKKDKKDNKEKANKRDAKRMSVQSARAASEEKSIVLDENATPQNPELIVLASYCGPPKFPMKVSALTEMADASERLRQTGFSHQYTHSVLLQQTRSCPLEPPPPQEIVPNWKLIRPRKKKGTPSDLPEEEEIEKPIQSVELFSPFLDYKVSHMPIPQKTKRPKSALERHSTKVSPADPIEEEDKPKPIPSPSPPIQREATPPVPPAVSTQPSVDLKNGTDDGKKKQPAANSNNTKVTAPSPDKNSKKKGPSTPTGSITTKDSGKEEIPKVTEPSQGSQEVATSEVDKTEMTKRQSLWMDYEIFSRCFRMITIYHKTETYQFSAKDSDLTKVSTPSPTRDKKGAAGAAVPQEEKSPMFLFVDSLRTSEIVVSFNALCRWPAERSIGLLPSKTKSDSESTSESPLQNSSATFNEIIQPGLLVAEPYSWKTVVTGQPILRLRTTGSKSAVMTLQPGRHLLKLHTNSPLGYHIHFLSATPFVFGDEDKIMNELVKESARFLNSSQLLAKALGKCLTSLSDTEKLKEAWDEFISIHCPYLAEKNARIKRHFSIWNEALFLTVQKFLKEDASNFRTPEMAFAWRVLTQDCTSTNILGQDLSHSRPVGLRTETSNTPRPPVVAPPPAATAAAGSVRGSARDSKMKKRASEKNKEAEQHADRLANEAQHGEKEKDPRIEYWINRYQKEEITVEEQVAATRIQKVYKGHWVRSILKARRPNLMFVKMKEKGEYTYIDLNLRCSEWLQKSWNIIEPKTEEFGLQLFRNVFRKDPDMLERYTFHKDEWNKISYQDFSGTYPEKAHNSWFVLFKEIFYVSEELPEVLCVPKLYVPFQAAMVRVVDNDTGQELPKVFNKVSPHIYRLNRKGYTFMAEARTSDSPIPAGRWRLRLIGSASPLPAPAKPEAISAAFDVHEIRDYYVPKNSLFLRYNVKNVSDDQVAVVQLSTSNSDVQIKITVFDNDIEVASTQGKGHAVIPAVLFHRTQPLDDETSSKRSSSRASARGGGGGGKTDKKSKRGQSPATTLAASVCGQEETVHKYVIEATVLNNSWPLTERNWAFVTQLKEQEKNELKVFLPPDQQPVQPEIPPEVSNRPTSGGKSKGKGSKGAKAAGKDKLSRPPSQQFDIGRPHWILRVVSESSDTLQVRKDTERADQIKSMKRAWEEAEPGRAAKAVQSRAKFLGENLIDIEQPEKSDQQPTSDEDTLLNDPPPPPPPTQILKELDIDQFKRRTTETPKLLDEVEEAKRMIKRKEEMSSYREHRDYVEKRRKEDRVNRNKEKINQIDMYTRLQLEVNKMRRIYERRLRAFRRPLSNANRPLTSSSYAGFSSANNYPMELEKLREQVDMPREAYRQKLLEAERLRQEEIAAREAALSAELEKENSGKKSPKGKKGKGSAKGKKGKK</sequence>
<evidence type="ECO:0000313" key="6">
    <source>
        <dbReference type="Proteomes" id="UP000549394"/>
    </source>
</evidence>
<dbReference type="InterPro" id="IPR038765">
    <property type="entry name" value="Papain-like_cys_pep_sf"/>
</dbReference>
<feature type="region of interest" description="Disordered" evidence="2">
    <location>
        <begin position="570"/>
        <end position="705"/>
    </location>
</feature>
<feature type="region of interest" description="Disordered" evidence="2">
    <location>
        <begin position="1008"/>
        <end position="1081"/>
    </location>
</feature>
<feature type="region of interest" description="Disordered" evidence="2">
    <location>
        <begin position="804"/>
        <end position="823"/>
    </location>
</feature>
<dbReference type="GO" id="GO:0006508">
    <property type="term" value="P:proteolysis"/>
    <property type="evidence" value="ECO:0007669"/>
    <property type="project" value="InterPro"/>
</dbReference>
<dbReference type="GO" id="GO:0019825">
    <property type="term" value="F:oxygen binding"/>
    <property type="evidence" value="ECO:0007669"/>
    <property type="project" value="InterPro"/>
</dbReference>
<evidence type="ECO:0000259" key="4">
    <source>
        <dbReference type="PROSITE" id="PS52042"/>
    </source>
</evidence>
<feature type="region of interest" description="Disordered" evidence="2">
    <location>
        <begin position="1393"/>
        <end position="1435"/>
    </location>
</feature>
<feature type="region of interest" description="Disordered" evidence="2">
    <location>
        <begin position="373"/>
        <end position="448"/>
    </location>
</feature>
<dbReference type="PANTHER" id="PTHR46298:SF1">
    <property type="entry name" value="ANDROGLOBIN"/>
    <property type="match status" value="1"/>
</dbReference>
<dbReference type="SMART" id="SM00230">
    <property type="entry name" value="CysPc"/>
    <property type="match status" value="1"/>
</dbReference>
<dbReference type="SUPFAM" id="SSF54001">
    <property type="entry name" value="Cysteine proteinases"/>
    <property type="match status" value="1"/>
</dbReference>
<feature type="region of interest" description="Disordered" evidence="2">
    <location>
        <begin position="512"/>
        <end position="552"/>
    </location>
</feature>
<evidence type="ECO:0000256" key="2">
    <source>
        <dbReference type="SAM" id="MobiDB-lite"/>
    </source>
</evidence>
<dbReference type="GO" id="GO:0004198">
    <property type="term" value="F:calcium-dependent cysteine-type endopeptidase activity"/>
    <property type="evidence" value="ECO:0007669"/>
    <property type="project" value="InterPro"/>
</dbReference>
<keyword evidence="6" id="KW-1185">Reference proteome</keyword>
<dbReference type="InterPro" id="IPR053033">
    <property type="entry name" value="Androglobin-like"/>
</dbReference>
<feature type="compositionally biased region" description="Basic and acidic residues" evidence="2">
    <location>
        <begin position="390"/>
        <end position="436"/>
    </location>
</feature>
<feature type="compositionally biased region" description="Basic residues" evidence="2">
    <location>
        <begin position="1791"/>
        <end position="1809"/>
    </location>
</feature>
<dbReference type="EMBL" id="CAJFCJ010000007">
    <property type="protein sequence ID" value="CAD5117317.1"/>
    <property type="molecule type" value="Genomic_DNA"/>
</dbReference>
<proteinExistence type="predicted"/>
<dbReference type="Pfam" id="PF00648">
    <property type="entry name" value="Peptidase_C2"/>
    <property type="match status" value="1"/>
</dbReference>
<feature type="compositionally biased region" description="Pro residues" evidence="2">
    <location>
        <begin position="1027"/>
        <end position="1037"/>
    </location>
</feature>
<accession>A0A7I8VRU4</accession>
<dbReference type="Pfam" id="PF22069">
    <property type="entry name" value="Androglobin_IV"/>
    <property type="match status" value="1"/>
</dbReference>
<feature type="compositionally biased region" description="Polar residues" evidence="2">
    <location>
        <begin position="645"/>
        <end position="654"/>
    </location>
</feature>
<dbReference type="Proteomes" id="UP000549394">
    <property type="component" value="Unassembled WGS sequence"/>
</dbReference>
<evidence type="ECO:0000313" key="5">
    <source>
        <dbReference type="EMBL" id="CAD5117317.1"/>
    </source>
</evidence>
<organism evidence="5 6">
    <name type="scientific">Dimorphilus gyrociliatus</name>
    <dbReference type="NCBI Taxonomy" id="2664684"/>
    <lineage>
        <taxon>Eukaryota</taxon>
        <taxon>Metazoa</taxon>
        <taxon>Spiralia</taxon>
        <taxon>Lophotrochozoa</taxon>
        <taxon>Annelida</taxon>
        <taxon>Polychaeta</taxon>
        <taxon>Polychaeta incertae sedis</taxon>
        <taxon>Dinophilidae</taxon>
        <taxon>Dimorphilus</taxon>
    </lineage>
</organism>
<feature type="compositionally biased region" description="Polar residues" evidence="2">
    <location>
        <begin position="744"/>
        <end position="753"/>
    </location>
</feature>
<protein>
    <submittedName>
        <fullName evidence="5">DgyrCDS6103</fullName>
    </submittedName>
</protein>
<comment type="caution">
    <text evidence="5">The sequence shown here is derived from an EMBL/GenBank/DDBJ whole genome shotgun (WGS) entry which is preliminary data.</text>
</comment>
<dbReference type="PROSITE" id="PS52042">
    <property type="entry name" value="GLOBIN_CP_ADGB"/>
    <property type="match status" value="1"/>
</dbReference>
<dbReference type="Gene3D" id="1.10.490.10">
    <property type="entry name" value="Globins"/>
    <property type="match status" value="1"/>
</dbReference>
<feature type="compositionally biased region" description="Polar residues" evidence="2">
    <location>
        <begin position="689"/>
        <end position="698"/>
    </location>
</feature>
<dbReference type="OrthoDB" id="9374162at2759"/>
<dbReference type="CDD" id="cd22307">
    <property type="entry name" value="Adgb_C_mid-like"/>
    <property type="match status" value="1"/>
</dbReference>
<feature type="compositionally biased region" description="Basic and acidic residues" evidence="2">
    <location>
        <begin position="1048"/>
        <end position="1081"/>
    </location>
</feature>
<evidence type="ECO:0000259" key="3">
    <source>
        <dbReference type="PROSITE" id="PS50203"/>
    </source>
</evidence>
<dbReference type="InterPro" id="IPR054093">
    <property type="entry name" value="Androglobin_II"/>
</dbReference>
<dbReference type="GO" id="GO:0020037">
    <property type="term" value="F:heme binding"/>
    <property type="evidence" value="ECO:0007669"/>
    <property type="project" value="InterPro"/>
</dbReference>
<dbReference type="InterPro" id="IPR057249">
    <property type="entry name" value="Globin_CP_ADGB"/>
</dbReference>
<name>A0A7I8VRU4_9ANNE</name>
<dbReference type="Pfam" id="PF22070">
    <property type="entry name" value="Androglobin_V"/>
    <property type="match status" value="2"/>
</dbReference>
<dbReference type="PANTHER" id="PTHR46298">
    <property type="entry name" value="ANDROGLOBIN"/>
    <property type="match status" value="1"/>
</dbReference>
<feature type="region of interest" description="Disordered" evidence="2">
    <location>
        <begin position="1590"/>
        <end position="1625"/>
    </location>
</feature>
<dbReference type="Pfam" id="PF22068">
    <property type="entry name" value="Androglobin_II"/>
    <property type="match status" value="1"/>
</dbReference>
<feature type="compositionally biased region" description="Polar residues" evidence="2">
    <location>
        <begin position="668"/>
        <end position="677"/>
    </location>
</feature>
<feature type="domain" description="Calpain catalytic" evidence="3">
    <location>
        <begin position="165"/>
        <end position="366"/>
    </location>
</feature>
<dbReference type="InterPro" id="IPR001300">
    <property type="entry name" value="Peptidase_C2_calpain_cat"/>
</dbReference>
<feature type="region of interest" description="Disordered" evidence="2">
    <location>
        <begin position="744"/>
        <end position="766"/>
    </location>
</feature>
<evidence type="ECO:0000256" key="1">
    <source>
        <dbReference type="PROSITE-ProRule" id="PRU00239"/>
    </source>
</evidence>
<feature type="compositionally biased region" description="Low complexity" evidence="2">
    <location>
        <begin position="1038"/>
        <end position="1047"/>
    </location>
</feature>
<dbReference type="PROSITE" id="PS50096">
    <property type="entry name" value="IQ"/>
    <property type="match status" value="1"/>
</dbReference>
<feature type="region of interest" description="Disordered" evidence="2">
    <location>
        <begin position="1482"/>
        <end position="1532"/>
    </location>
</feature>
<dbReference type="InterPro" id="IPR054095">
    <property type="entry name" value="Androglobin_V"/>
</dbReference>
<comment type="caution">
    <text evidence="1">Lacks conserved residue(s) required for the propagation of feature annotation.</text>
</comment>
<reference evidence="5 6" key="1">
    <citation type="submission" date="2020-08" db="EMBL/GenBank/DDBJ databases">
        <authorList>
            <person name="Hejnol A."/>
        </authorList>
    </citation>
    <scope>NUCLEOTIDE SEQUENCE [LARGE SCALE GENOMIC DNA]</scope>
</reference>
<dbReference type="InterPro" id="IPR054094">
    <property type="entry name" value="Androglobin_IV"/>
</dbReference>
<gene>
    <name evidence="5" type="ORF">DGYR_LOCUS5854</name>
</gene>
<feature type="region of interest" description="Disordered" evidence="2">
    <location>
        <begin position="1780"/>
        <end position="1809"/>
    </location>
</feature>
<dbReference type="PROSITE" id="PS50203">
    <property type="entry name" value="CALPAIN_CAT"/>
    <property type="match status" value="1"/>
</dbReference>